<dbReference type="EMBL" id="UYRV01001560">
    <property type="protein sequence ID" value="VDK47215.1"/>
    <property type="molecule type" value="Genomic_DNA"/>
</dbReference>
<gene>
    <name evidence="1" type="ORF">CGOC_LOCUS958</name>
</gene>
<dbReference type="Proteomes" id="UP000271889">
    <property type="component" value="Unassembled WGS sequence"/>
</dbReference>
<reference evidence="1 2" key="1">
    <citation type="submission" date="2018-11" db="EMBL/GenBank/DDBJ databases">
        <authorList>
            <consortium name="Pathogen Informatics"/>
        </authorList>
    </citation>
    <scope>NUCLEOTIDE SEQUENCE [LARGE SCALE GENOMIC DNA]</scope>
</reference>
<keyword evidence="2" id="KW-1185">Reference proteome</keyword>
<dbReference type="OrthoDB" id="10379226at2759"/>
<dbReference type="Gene3D" id="3.15.10.10">
    <property type="entry name" value="Bactericidal permeability-increasing protein, domain 1"/>
    <property type="match status" value="1"/>
</dbReference>
<accession>A0A3P6R1W8</accession>
<dbReference type="AlphaFoldDB" id="A0A3P6R1W8"/>
<organism evidence="1 2">
    <name type="scientific">Cylicostephanus goldi</name>
    <name type="common">Nematode worm</name>
    <dbReference type="NCBI Taxonomy" id="71465"/>
    <lineage>
        <taxon>Eukaryota</taxon>
        <taxon>Metazoa</taxon>
        <taxon>Ecdysozoa</taxon>
        <taxon>Nematoda</taxon>
        <taxon>Chromadorea</taxon>
        <taxon>Rhabditida</taxon>
        <taxon>Rhabditina</taxon>
        <taxon>Rhabditomorpha</taxon>
        <taxon>Strongyloidea</taxon>
        <taxon>Strongylidae</taxon>
        <taxon>Cylicostephanus</taxon>
    </lineage>
</organism>
<proteinExistence type="predicted"/>
<evidence type="ECO:0008006" key="3">
    <source>
        <dbReference type="Google" id="ProtNLM"/>
    </source>
</evidence>
<evidence type="ECO:0000313" key="1">
    <source>
        <dbReference type="EMBL" id="VDK47215.1"/>
    </source>
</evidence>
<name>A0A3P6R1W8_CYLGO</name>
<evidence type="ECO:0000313" key="2">
    <source>
        <dbReference type="Proteomes" id="UP000271889"/>
    </source>
</evidence>
<sequence length="182" mass="21163">MSTNVSGEEGIVKYKVWDAMLESLSFSTKNISFRKFRYGGMRVRIKGVKFVASTNLELEVRLWITTLKLSGKVLIFSDNIRVDVAFIWTNFTIASKIRMGTNIRLLFTGSLYYFNLVEPMLRNIIKKNMEEQIKKFLESEVNPYLQQLKKMVADAGLSFLFKETIKWALHNDTLQVMLNSKR</sequence>
<protein>
    <recommendedName>
        <fullName evidence="3">Lipid-binding serum glycoprotein N-terminal domain-containing protein</fullName>
    </recommendedName>
</protein>